<comment type="caution">
    <text evidence="1">The sequence shown here is derived from an EMBL/GenBank/DDBJ whole genome shotgun (WGS) entry which is preliminary data.</text>
</comment>
<accession>A0AAW0HNR2</accession>
<proteinExistence type="predicted"/>
<dbReference type="EMBL" id="JBBHLL010000426">
    <property type="protein sequence ID" value="KAK7803280.1"/>
    <property type="molecule type" value="Genomic_DNA"/>
</dbReference>
<protein>
    <submittedName>
        <fullName evidence="1">Uncharacterized protein</fullName>
    </submittedName>
</protein>
<organism evidence="1 2">
    <name type="scientific">Myodes glareolus</name>
    <name type="common">Bank vole</name>
    <name type="synonym">Clethrionomys glareolus</name>
    <dbReference type="NCBI Taxonomy" id="447135"/>
    <lineage>
        <taxon>Eukaryota</taxon>
        <taxon>Metazoa</taxon>
        <taxon>Chordata</taxon>
        <taxon>Craniata</taxon>
        <taxon>Vertebrata</taxon>
        <taxon>Euteleostomi</taxon>
        <taxon>Mammalia</taxon>
        <taxon>Eutheria</taxon>
        <taxon>Euarchontoglires</taxon>
        <taxon>Glires</taxon>
        <taxon>Rodentia</taxon>
        <taxon>Myomorpha</taxon>
        <taxon>Muroidea</taxon>
        <taxon>Cricetidae</taxon>
        <taxon>Arvicolinae</taxon>
        <taxon>Myodes</taxon>
    </lineage>
</organism>
<dbReference type="AlphaFoldDB" id="A0AAW0HNR2"/>
<name>A0AAW0HNR2_MYOGA</name>
<gene>
    <name evidence="1" type="ORF">U0070_011461</name>
</gene>
<evidence type="ECO:0000313" key="2">
    <source>
        <dbReference type="Proteomes" id="UP001488838"/>
    </source>
</evidence>
<feature type="non-terminal residue" evidence="1">
    <location>
        <position position="1"/>
    </location>
</feature>
<reference evidence="1 2" key="1">
    <citation type="journal article" date="2023" name="bioRxiv">
        <title>Conserved and derived expression patterns and positive selection on dental genes reveal complex evolutionary context of ever-growing rodent molars.</title>
        <authorList>
            <person name="Calamari Z.T."/>
            <person name="Song A."/>
            <person name="Cohen E."/>
            <person name="Akter M."/>
            <person name="Roy R.D."/>
            <person name="Hallikas O."/>
            <person name="Christensen M.M."/>
            <person name="Li P."/>
            <person name="Marangoni P."/>
            <person name="Jernvall J."/>
            <person name="Klein O.D."/>
        </authorList>
    </citation>
    <scope>NUCLEOTIDE SEQUENCE [LARGE SCALE GENOMIC DNA]</scope>
    <source>
        <strain evidence="1">V071</strain>
    </source>
</reference>
<evidence type="ECO:0000313" key="1">
    <source>
        <dbReference type="EMBL" id="KAK7803280.1"/>
    </source>
</evidence>
<dbReference type="Proteomes" id="UP001488838">
    <property type="component" value="Unassembled WGS sequence"/>
</dbReference>
<sequence>EKAGVLEIEMNAVSGNPWWTLPENFDVPLLFFMKDNSNTLIQPDRQFTASVQTQITVAGPHNAKGVILLGPFSSKQDEMDRLVCPGKKSPHNAPLLLTISWEPPPLCSQKGAQFCSTMFSHSQLYDGSKDDDIQLEYRSAALNPPWRLLLSSRLQHTI</sequence>
<keyword evidence="2" id="KW-1185">Reference proteome</keyword>